<dbReference type="SUPFAM" id="SSF53098">
    <property type="entry name" value="Ribonuclease H-like"/>
    <property type="match status" value="1"/>
</dbReference>
<feature type="compositionally biased region" description="Polar residues" evidence="1">
    <location>
        <begin position="1"/>
        <end position="14"/>
    </location>
</feature>
<organism evidence="2 3">
    <name type="scientific">Elysia marginata</name>
    <dbReference type="NCBI Taxonomy" id="1093978"/>
    <lineage>
        <taxon>Eukaryota</taxon>
        <taxon>Metazoa</taxon>
        <taxon>Spiralia</taxon>
        <taxon>Lophotrochozoa</taxon>
        <taxon>Mollusca</taxon>
        <taxon>Gastropoda</taxon>
        <taxon>Heterobranchia</taxon>
        <taxon>Euthyneura</taxon>
        <taxon>Panpulmonata</taxon>
        <taxon>Sacoglossa</taxon>
        <taxon>Placobranchoidea</taxon>
        <taxon>Plakobranchidae</taxon>
        <taxon>Elysia</taxon>
    </lineage>
</organism>
<feature type="compositionally biased region" description="Polar residues" evidence="1">
    <location>
        <begin position="85"/>
        <end position="99"/>
    </location>
</feature>
<protein>
    <submittedName>
        <fullName evidence="2">Gag-Pol polyprotein</fullName>
    </submittedName>
</protein>
<evidence type="ECO:0000313" key="2">
    <source>
        <dbReference type="EMBL" id="GFR83828.1"/>
    </source>
</evidence>
<dbReference type="InterPro" id="IPR012337">
    <property type="entry name" value="RNaseH-like_sf"/>
</dbReference>
<evidence type="ECO:0000256" key="1">
    <source>
        <dbReference type="SAM" id="MobiDB-lite"/>
    </source>
</evidence>
<keyword evidence="3" id="KW-1185">Reference proteome</keyword>
<dbReference type="EMBL" id="BMAT01004927">
    <property type="protein sequence ID" value="GFR83828.1"/>
    <property type="molecule type" value="Genomic_DNA"/>
</dbReference>
<dbReference type="GO" id="GO:0003676">
    <property type="term" value="F:nucleic acid binding"/>
    <property type="evidence" value="ECO:0007669"/>
    <property type="project" value="InterPro"/>
</dbReference>
<dbReference type="InterPro" id="IPR036397">
    <property type="entry name" value="RNaseH_sf"/>
</dbReference>
<accession>A0AAV4GDH7</accession>
<reference evidence="2 3" key="1">
    <citation type="journal article" date="2021" name="Elife">
        <title>Chloroplast acquisition without the gene transfer in kleptoplastic sea slugs, Plakobranchus ocellatus.</title>
        <authorList>
            <person name="Maeda T."/>
            <person name="Takahashi S."/>
            <person name="Yoshida T."/>
            <person name="Shimamura S."/>
            <person name="Takaki Y."/>
            <person name="Nagai Y."/>
            <person name="Toyoda A."/>
            <person name="Suzuki Y."/>
            <person name="Arimoto A."/>
            <person name="Ishii H."/>
            <person name="Satoh N."/>
            <person name="Nishiyama T."/>
            <person name="Hasebe M."/>
            <person name="Maruyama T."/>
            <person name="Minagawa J."/>
            <person name="Obokata J."/>
            <person name="Shigenobu S."/>
        </authorList>
    </citation>
    <scope>NUCLEOTIDE SEQUENCE [LARGE SCALE GENOMIC DNA]</scope>
</reference>
<name>A0AAV4GDH7_9GAST</name>
<gene>
    <name evidence="2" type="ORF">ElyMa_002402600</name>
</gene>
<comment type="caution">
    <text evidence="2">The sequence shown here is derived from an EMBL/GenBank/DDBJ whole genome shotgun (WGS) entry which is preliminary data.</text>
</comment>
<dbReference type="Proteomes" id="UP000762676">
    <property type="component" value="Unassembled WGS sequence"/>
</dbReference>
<dbReference type="AlphaFoldDB" id="A0AAV4GDH7"/>
<proteinExistence type="predicted"/>
<feature type="region of interest" description="Disordered" evidence="1">
    <location>
        <begin position="61"/>
        <end position="104"/>
    </location>
</feature>
<feature type="compositionally biased region" description="Polar residues" evidence="1">
    <location>
        <begin position="25"/>
        <end position="35"/>
    </location>
</feature>
<dbReference type="Gene3D" id="3.30.420.10">
    <property type="entry name" value="Ribonuclease H-like superfamily/Ribonuclease H"/>
    <property type="match status" value="1"/>
</dbReference>
<sequence>MNSETSPPVTSQKSIPERNGYMHTQMVQQKNATKNGGSGVYTHARWSNYRKISTHRFALHELQSRTGSNQGGVKADERDNCRPVRSQSSDSMHSYSKSALQKLEDPKAAEQEYLRDALQNLEKQTETLILQWIPGHCKIDGNEKADRLARERSDPQQLSDGLSYHKAKQIIKSLMKEKWKYWKTRNPYQNRQDDLHQMDRKGQTTIFRLRTGHNKVKAHLYKKTRLAALTSARVEKLVKQ</sequence>
<evidence type="ECO:0000313" key="3">
    <source>
        <dbReference type="Proteomes" id="UP000762676"/>
    </source>
</evidence>
<feature type="region of interest" description="Disordered" evidence="1">
    <location>
        <begin position="1"/>
        <end position="41"/>
    </location>
</feature>